<dbReference type="InterPro" id="IPR044222">
    <property type="entry name" value="SIP1-1/2-like"/>
</dbReference>
<dbReference type="GO" id="GO:0016020">
    <property type="term" value="C:membrane"/>
    <property type="evidence" value="ECO:0007669"/>
    <property type="project" value="UniProtKB-SubCell"/>
</dbReference>
<keyword evidence="9" id="KW-1185">Reference proteome</keyword>
<sequence>MPIQYRHMLHGPSLKVDLQTGAIGEGVLTFVITLAVLIIVIRGPRSPIIKNALLATSTVSLIVAGSGYTGPSMNPANFVAATQPINSLAFVFDGIVSSSQAFARTTFSNSLLGKRCNNLIVGKLLTIFRYEEAKAKGLDNYDRDLEDTIDRLIVE</sequence>
<protein>
    <recommendedName>
        <fullName evidence="10">Aquaporin</fullName>
    </recommendedName>
</protein>
<evidence type="ECO:0000256" key="5">
    <source>
        <dbReference type="ARBA" id="ARBA00022989"/>
    </source>
</evidence>
<evidence type="ECO:0000256" key="6">
    <source>
        <dbReference type="ARBA" id="ARBA00023136"/>
    </source>
</evidence>
<dbReference type="AlphaFoldDB" id="A0ABD3C5U9"/>
<keyword evidence="3 7" id="KW-0812">Transmembrane</keyword>
<dbReference type="SUPFAM" id="SSF81338">
    <property type="entry name" value="Aquaporin-like"/>
    <property type="match status" value="1"/>
</dbReference>
<keyword evidence="4" id="KW-0677">Repeat</keyword>
<evidence type="ECO:0000256" key="7">
    <source>
        <dbReference type="SAM" id="Phobius"/>
    </source>
</evidence>
<evidence type="ECO:0000313" key="9">
    <source>
        <dbReference type="Proteomes" id="UP001632038"/>
    </source>
</evidence>
<comment type="subcellular location">
    <subcellularLocation>
        <location evidence="1">Membrane</location>
        <topology evidence="1">Multi-pass membrane protein</topology>
    </subcellularLocation>
</comment>
<keyword evidence="5 7" id="KW-1133">Transmembrane helix</keyword>
<feature type="transmembrane region" description="Helical" evidence="7">
    <location>
        <begin position="20"/>
        <end position="41"/>
    </location>
</feature>
<evidence type="ECO:0000313" key="8">
    <source>
        <dbReference type="EMBL" id="KAL3624205.1"/>
    </source>
</evidence>
<gene>
    <name evidence="8" type="ORF">CASFOL_033021</name>
</gene>
<keyword evidence="6 7" id="KW-0472">Membrane</keyword>
<accession>A0ABD3C5U9</accession>
<dbReference type="PANTHER" id="PTHR46739:SF3">
    <property type="entry name" value="AQUAPORIN SIP1-1"/>
    <property type="match status" value="1"/>
</dbReference>
<name>A0ABD3C5U9_9LAMI</name>
<proteinExistence type="predicted"/>
<dbReference type="Proteomes" id="UP001632038">
    <property type="component" value="Unassembled WGS sequence"/>
</dbReference>
<organism evidence="8 9">
    <name type="scientific">Castilleja foliolosa</name>
    <dbReference type="NCBI Taxonomy" id="1961234"/>
    <lineage>
        <taxon>Eukaryota</taxon>
        <taxon>Viridiplantae</taxon>
        <taxon>Streptophyta</taxon>
        <taxon>Embryophyta</taxon>
        <taxon>Tracheophyta</taxon>
        <taxon>Spermatophyta</taxon>
        <taxon>Magnoliopsida</taxon>
        <taxon>eudicotyledons</taxon>
        <taxon>Gunneridae</taxon>
        <taxon>Pentapetalae</taxon>
        <taxon>asterids</taxon>
        <taxon>lamiids</taxon>
        <taxon>Lamiales</taxon>
        <taxon>Orobanchaceae</taxon>
        <taxon>Pedicularideae</taxon>
        <taxon>Castillejinae</taxon>
        <taxon>Castilleja</taxon>
    </lineage>
</organism>
<evidence type="ECO:0000256" key="2">
    <source>
        <dbReference type="ARBA" id="ARBA00022448"/>
    </source>
</evidence>
<evidence type="ECO:0000256" key="1">
    <source>
        <dbReference type="ARBA" id="ARBA00004141"/>
    </source>
</evidence>
<dbReference type="InterPro" id="IPR023271">
    <property type="entry name" value="Aquaporin-like"/>
</dbReference>
<reference evidence="9" key="1">
    <citation type="journal article" date="2024" name="IScience">
        <title>Strigolactones Initiate the Formation of Haustorium-like Structures in Castilleja.</title>
        <authorList>
            <person name="Buerger M."/>
            <person name="Peterson D."/>
            <person name="Chory J."/>
        </authorList>
    </citation>
    <scope>NUCLEOTIDE SEQUENCE [LARGE SCALE GENOMIC DNA]</scope>
</reference>
<dbReference type="Gene3D" id="1.20.1080.10">
    <property type="entry name" value="Glycerol uptake facilitator protein"/>
    <property type="match status" value="1"/>
</dbReference>
<comment type="caution">
    <text evidence="8">The sequence shown here is derived from an EMBL/GenBank/DDBJ whole genome shotgun (WGS) entry which is preliminary data.</text>
</comment>
<evidence type="ECO:0008006" key="10">
    <source>
        <dbReference type="Google" id="ProtNLM"/>
    </source>
</evidence>
<evidence type="ECO:0000256" key="3">
    <source>
        <dbReference type="ARBA" id="ARBA00022692"/>
    </source>
</evidence>
<keyword evidence="2" id="KW-0813">Transport</keyword>
<dbReference type="PANTHER" id="PTHR46739">
    <property type="entry name" value="AQUAPORIN SIP1-1"/>
    <property type="match status" value="1"/>
</dbReference>
<evidence type="ECO:0000256" key="4">
    <source>
        <dbReference type="ARBA" id="ARBA00022737"/>
    </source>
</evidence>
<dbReference type="EMBL" id="JAVIJP010000054">
    <property type="protein sequence ID" value="KAL3624205.1"/>
    <property type="molecule type" value="Genomic_DNA"/>
</dbReference>